<dbReference type="InterPro" id="IPR013783">
    <property type="entry name" value="Ig-like_fold"/>
</dbReference>
<protein>
    <submittedName>
        <fullName evidence="8">T cell receptor gamma variable 5</fullName>
    </submittedName>
</protein>
<reference evidence="8" key="1">
    <citation type="submission" date="2025-08" db="UniProtKB">
        <authorList>
            <consortium name="Ensembl"/>
        </authorList>
    </citation>
    <scope>IDENTIFICATION</scope>
</reference>
<evidence type="ECO:0000256" key="4">
    <source>
        <dbReference type="ARBA" id="ARBA00023136"/>
    </source>
</evidence>
<dbReference type="InterPro" id="IPR051117">
    <property type="entry name" value="TRG_var/const_region"/>
</dbReference>
<evidence type="ECO:0000256" key="1">
    <source>
        <dbReference type="ARBA" id="ARBA00004370"/>
    </source>
</evidence>
<keyword evidence="2" id="KW-0812">Transmembrane</keyword>
<evidence type="ECO:0000256" key="3">
    <source>
        <dbReference type="ARBA" id="ARBA00022989"/>
    </source>
</evidence>
<comment type="subcellular location">
    <subcellularLocation>
        <location evidence="1">Membrane</location>
    </subcellularLocation>
</comment>
<sequence>MNLFLNTSSKLLYKLHHLERALTFIITPPQEMTSTSLNQTQKVLVKQKGKSVSFTCEVKGLASGGFVHWYHKKDGETFKRILYISESGTATTEATGFTAEKKGKSYGIKLNTIRDEQAGMYYCASWEGSHSETTL</sequence>
<dbReference type="Ensembl" id="ENSCCRT00010078542.1">
    <property type="protein sequence ID" value="ENSCCRP00010071055.1"/>
    <property type="gene ID" value="ENSCCRG00010030808.1"/>
</dbReference>
<dbReference type="Pfam" id="PF07686">
    <property type="entry name" value="V-set"/>
    <property type="match status" value="1"/>
</dbReference>
<evidence type="ECO:0000313" key="9">
    <source>
        <dbReference type="Proteomes" id="UP000694427"/>
    </source>
</evidence>
<keyword evidence="5" id="KW-0675">Receptor</keyword>
<organism evidence="8 9">
    <name type="scientific">Cyprinus carpio</name>
    <name type="common">Common carp</name>
    <dbReference type="NCBI Taxonomy" id="7962"/>
    <lineage>
        <taxon>Eukaryota</taxon>
        <taxon>Metazoa</taxon>
        <taxon>Chordata</taxon>
        <taxon>Craniata</taxon>
        <taxon>Vertebrata</taxon>
        <taxon>Euteleostomi</taxon>
        <taxon>Actinopterygii</taxon>
        <taxon>Neopterygii</taxon>
        <taxon>Teleostei</taxon>
        <taxon>Ostariophysi</taxon>
        <taxon>Cypriniformes</taxon>
        <taxon>Cyprinidae</taxon>
        <taxon>Cyprininae</taxon>
        <taxon>Cyprinus</taxon>
    </lineage>
</organism>
<dbReference type="PANTHER" id="PTHR19256">
    <property type="entry name" value="T-CELL RECEPTOR GAMMA CHAIN"/>
    <property type="match status" value="1"/>
</dbReference>
<keyword evidence="3" id="KW-1133">Transmembrane helix</keyword>
<dbReference type="SUPFAM" id="SSF48726">
    <property type="entry name" value="Immunoglobulin"/>
    <property type="match status" value="1"/>
</dbReference>
<name>A0A8C1M3W0_CYPCA</name>
<keyword evidence="4" id="KW-0472">Membrane</keyword>
<evidence type="ECO:0000256" key="5">
    <source>
        <dbReference type="ARBA" id="ARBA00023170"/>
    </source>
</evidence>
<dbReference type="InterPro" id="IPR013106">
    <property type="entry name" value="Ig_V-set"/>
</dbReference>
<proteinExistence type="predicted"/>
<keyword evidence="6" id="KW-0393">Immunoglobulin domain</keyword>
<accession>A0A8C1M3W0</accession>
<dbReference type="InterPro" id="IPR036179">
    <property type="entry name" value="Ig-like_dom_sf"/>
</dbReference>
<dbReference type="PANTHER" id="PTHR19256:SF65">
    <property type="entry name" value="T CELL RECEPTOR GAMMA CONSTANT 1-RELATED"/>
    <property type="match status" value="1"/>
</dbReference>
<dbReference type="CDD" id="cd00099">
    <property type="entry name" value="IgV"/>
    <property type="match status" value="1"/>
</dbReference>
<dbReference type="InterPro" id="IPR007110">
    <property type="entry name" value="Ig-like_dom"/>
</dbReference>
<evidence type="ECO:0000259" key="7">
    <source>
        <dbReference type="PROSITE" id="PS50835"/>
    </source>
</evidence>
<evidence type="ECO:0000256" key="6">
    <source>
        <dbReference type="ARBA" id="ARBA00023319"/>
    </source>
</evidence>
<keyword evidence="9" id="KW-1185">Reference proteome</keyword>
<dbReference type="PROSITE" id="PS50835">
    <property type="entry name" value="IG_LIKE"/>
    <property type="match status" value="1"/>
</dbReference>
<evidence type="ECO:0000313" key="8">
    <source>
        <dbReference type="Ensembl" id="ENSCCRP00010071055.1"/>
    </source>
</evidence>
<dbReference type="AlphaFoldDB" id="A0A8C1M3W0"/>
<dbReference type="GO" id="GO:0016020">
    <property type="term" value="C:membrane"/>
    <property type="evidence" value="ECO:0007669"/>
    <property type="project" value="UniProtKB-SubCell"/>
</dbReference>
<evidence type="ECO:0000256" key="2">
    <source>
        <dbReference type="ARBA" id="ARBA00022692"/>
    </source>
</evidence>
<dbReference type="Gene3D" id="2.60.40.10">
    <property type="entry name" value="Immunoglobulins"/>
    <property type="match status" value="1"/>
</dbReference>
<feature type="domain" description="Ig-like" evidence="7">
    <location>
        <begin position="29"/>
        <end position="135"/>
    </location>
</feature>
<dbReference type="Proteomes" id="UP000694427">
    <property type="component" value="Unplaced"/>
</dbReference>
<reference evidence="8" key="2">
    <citation type="submission" date="2025-09" db="UniProtKB">
        <authorList>
            <consortium name="Ensembl"/>
        </authorList>
    </citation>
    <scope>IDENTIFICATION</scope>
</reference>